<evidence type="ECO:0000313" key="2">
    <source>
        <dbReference type="Proteomes" id="UP001178354"/>
    </source>
</evidence>
<reference evidence="1" key="2">
    <citation type="submission" date="2023-08" db="EMBL/GenBank/DDBJ databases">
        <authorList>
            <person name="Luo J."/>
        </authorList>
    </citation>
    <scope>NUCLEOTIDE SEQUENCE</scope>
    <source>
        <strain evidence="1">DSM 25064</strain>
    </source>
</reference>
<dbReference type="Proteomes" id="UP001178354">
    <property type="component" value="Unassembled WGS sequence"/>
</dbReference>
<keyword evidence="2" id="KW-1185">Reference proteome</keyword>
<sequence length="467" mass="52777">MNVDQMDVAALCQCIWEVEYKYDLLDFNVGGVKVWQYMRMPIYYYVAEQAGLFLAPHVQKNTTISKLAKICKYLFGALFHNPFLRRGPVEQVVIEHPRSMKLAGEEVDIYSHFYVRELKRKGIPYLSLDRADLSSSHRKAYDSERSFIDIFPVLVKLIGLFSRPCLTEQQRATLQAVSERLSRQVGVSLDLEALLASAVPKFKINKRLYQALFKRLKPKRLVVVVSYAYGDAICAAKELGIETLEIQHGTFSRYHLGYSYPDTKSGLDYFPDAFMAWGSFWRDMGVLPLPSEAIQVVGFPYFIGLKDRYAHIKKNDKRVVVLSQGALGAKIAEQVYALRDVLSDYDIIYKLHPGEFARWQDYEPLCKLAEQPNVRIAKEDNLYELLAGAGYQIGVFSTAVYEGIGFGCRTLLLDLPGVEYMTDLVEQGLASMVRNEDDLLKALGEAGDPEASFDPGAVFGCDASVRP</sequence>
<dbReference type="EMBL" id="JAUUUU010000004">
    <property type="protein sequence ID" value="MDP1521031.1"/>
    <property type="molecule type" value="Genomic_DNA"/>
</dbReference>
<protein>
    <recommendedName>
        <fullName evidence="3">Capsule biosynthesis protein</fullName>
    </recommendedName>
</protein>
<evidence type="ECO:0008006" key="3">
    <source>
        <dbReference type="Google" id="ProtNLM"/>
    </source>
</evidence>
<dbReference type="AlphaFoldDB" id="A0AAW8B376"/>
<gene>
    <name evidence="1" type="ORF">Q8A57_08635</name>
</gene>
<accession>A0AAW8B376</accession>
<dbReference type="RefSeq" id="WP_305170645.1">
    <property type="nucleotide sequence ID" value="NZ_JAUUUU010000004.1"/>
</dbReference>
<organism evidence="1 2">
    <name type="scientific">Porticoccus litoralis</name>
    <dbReference type="NCBI Taxonomy" id="434086"/>
    <lineage>
        <taxon>Bacteria</taxon>
        <taxon>Pseudomonadati</taxon>
        <taxon>Pseudomonadota</taxon>
        <taxon>Gammaproteobacteria</taxon>
        <taxon>Cellvibrionales</taxon>
        <taxon>Porticoccaceae</taxon>
        <taxon>Porticoccus</taxon>
    </lineage>
</organism>
<proteinExistence type="predicted"/>
<name>A0AAW8B376_9GAMM</name>
<evidence type="ECO:0000313" key="1">
    <source>
        <dbReference type="EMBL" id="MDP1521031.1"/>
    </source>
</evidence>
<reference evidence="1" key="1">
    <citation type="journal article" date="2010" name="Int. J. Syst. Evol. Microbiol.">
        <title>Porticoccus litoralis gen. nov., sp. nov., a gammaproteobacterium isolated from the Yellow Sea.</title>
        <authorList>
            <person name="Oh H.M."/>
            <person name="Kim H."/>
            <person name="Kim K.M."/>
            <person name="Min G.S."/>
            <person name="Cho J.C."/>
        </authorList>
    </citation>
    <scope>NUCLEOTIDE SEQUENCE</scope>
    <source>
        <strain evidence="1">DSM 25064</strain>
    </source>
</reference>
<comment type="caution">
    <text evidence="1">The sequence shown here is derived from an EMBL/GenBank/DDBJ whole genome shotgun (WGS) entry which is preliminary data.</text>
</comment>
<dbReference type="SUPFAM" id="SSF53756">
    <property type="entry name" value="UDP-Glycosyltransferase/glycogen phosphorylase"/>
    <property type="match status" value="1"/>
</dbReference>